<name>C3MNY1_SACI2</name>
<dbReference type="AlphaFoldDB" id="C3MNY1"/>
<keyword evidence="1" id="KW-1133">Transmembrane helix</keyword>
<dbReference type="RefSeq" id="WP_012713461.1">
    <property type="nucleotide sequence ID" value="NC_012589.1"/>
</dbReference>
<dbReference type="EMBL" id="CP001399">
    <property type="protein sequence ID" value="ACP35094.1"/>
    <property type="molecule type" value="Genomic_DNA"/>
</dbReference>
<evidence type="ECO:0000313" key="2">
    <source>
        <dbReference type="EMBL" id="ACP35094.1"/>
    </source>
</evidence>
<accession>C3MNY1</accession>
<dbReference type="GeneID" id="7797569"/>
<dbReference type="KEGG" id="sis:LS215_1065"/>
<organism evidence="2 3">
    <name type="scientific">Saccharolobus islandicus (strain L.S.2.15 / Lassen #1)</name>
    <name type="common">Sulfolobus islandicus</name>
    <dbReference type="NCBI Taxonomy" id="429572"/>
    <lineage>
        <taxon>Archaea</taxon>
        <taxon>Thermoproteota</taxon>
        <taxon>Thermoprotei</taxon>
        <taxon>Sulfolobales</taxon>
        <taxon>Sulfolobaceae</taxon>
        <taxon>Saccharolobus</taxon>
    </lineage>
</organism>
<reference evidence="2 3" key="1">
    <citation type="journal article" date="2009" name="Proc. Natl. Acad. Sci. U.S.A.">
        <title>Biogeography of the Sulfolobus islandicus pan-genome.</title>
        <authorList>
            <person name="Reno M.L."/>
            <person name="Held N.L."/>
            <person name="Fields C.J."/>
            <person name="Burke P.V."/>
            <person name="Whitaker R.J."/>
        </authorList>
    </citation>
    <scope>NUCLEOTIDE SEQUENCE [LARGE SCALE GENOMIC DNA]</scope>
    <source>
        <strain evidence="3">L.S.2.15 / Lassen #1</strain>
    </source>
</reference>
<evidence type="ECO:0000256" key="1">
    <source>
        <dbReference type="SAM" id="Phobius"/>
    </source>
</evidence>
<sequence length="302" mass="34236">MPASFTDVSLPTEIVTALITLFISTLTYLINAYIQQRNKKNTTLRLIGTVYKPLHYFIDIKYAGIIASISLLTSIFYLFFSLSLSFIFSKYTNYIIKSIISISLIISLILSYVTAHFSKKGNEVIEELIDEIPGLDIDGLIPRWKAVFLGASILAERYFLIIFTINVSIAIAVSFLNNSMSLGLVLVIIYIGSLIISLLFMRFIVWLVALRFRTMRLRISLFDSSTEIESNLFNVIKEPSICVCLIDDKGDKYCGTLESMSYNVSIRREDRVLVSMPYEHVYKIEECKAKGDNSGSIPQPYL</sequence>
<feature type="transmembrane region" description="Helical" evidence="1">
    <location>
        <begin position="182"/>
        <end position="209"/>
    </location>
</feature>
<dbReference type="Proteomes" id="UP000001747">
    <property type="component" value="Chromosome"/>
</dbReference>
<feature type="transmembrane region" description="Helical" evidence="1">
    <location>
        <begin position="14"/>
        <end position="34"/>
    </location>
</feature>
<proteinExistence type="predicted"/>
<dbReference type="HOGENOM" id="CLU_978676_0_0_2"/>
<keyword evidence="1" id="KW-0812">Transmembrane</keyword>
<feature type="transmembrane region" description="Helical" evidence="1">
    <location>
        <begin position="62"/>
        <end position="88"/>
    </location>
</feature>
<protein>
    <submittedName>
        <fullName evidence="2">Uncharacterized protein</fullName>
    </submittedName>
</protein>
<feature type="transmembrane region" description="Helical" evidence="1">
    <location>
        <begin position="94"/>
        <end position="113"/>
    </location>
</feature>
<gene>
    <name evidence="2" type="ordered locus">LS215_1065</name>
</gene>
<evidence type="ECO:0000313" key="3">
    <source>
        <dbReference type="Proteomes" id="UP000001747"/>
    </source>
</evidence>
<keyword evidence="1" id="KW-0472">Membrane</keyword>
<feature type="transmembrane region" description="Helical" evidence="1">
    <location>
        <begin position="158"/>
        <end position="176"/>
    </location>
</feature>